<protein>
    <recommendedName>
        <fullName evidence="6">alpha-1,2-Mannosidase</fullName>
        <ecNumber evidence="6">3.2.1.-</ecNumber>
    </recommendedName>
</protein>
<dbReference type="GO" id="GO:0004571">
    <property type="term" value="F:mannosyl-oligosaccharide 1,2-alpha-mannosidase activity"/>
    <property type="evidence" value="ECO:0007669"/>
    <property type="project" value="InterPro"/>
</dbReference>
<keyword evidence="4 6" id="KW-0378">Hydrolase</keyword>
<dbReference type="GO" id="GO:0005975">
    <property type="term" value="P:carbohydrate metabolic process"/>
    <property type="evidence" value="ECO:0007669"/>
    <property type="project" value="InterPro"/>
</dbReference>
<feature type="coiled-coil region" evidence="7">
    <location>
        <begin position="226"/>
        <end position="253"/>
    </location>
</feature>
<evidence type="ECO:0000256" key="4">
    <source>
        <dbReference type="ARBA" id="ARBA00022801"/>
    </source>
</evidence>
<dbReference type="SUPFAM" id="SSF48225">
    <property type="entry name" value="Seven-hairpin glycosidases"/>
    <property type="match status" value="1"/>
</dbReference>
<dbReference type="GO" id="GO:0000139">
    <property type="term" value="C:Golgi membrane"/>
    <property type="evidence" value="ECO:0007669"/>
    <property type="project" value="TreeGrafter"/>
</dbReference>
<evidence type="ECO:0000256" key="1">
    <source>
        <dbReference type="ARBA" id="ARBA00001913"/>
    </source>
</evidence>
<comment type="caution">
    <text evidence="9">The sequence shown here is derived from an EMBL/GenBank/DDBJ whole genome shotgun (WGS) entry which is preliminary data.</text>
</comment>
<reference evidence="9 10" key="1">
    <citation type="submission" date="2024-01" db="EMBL/GenBank/DDBJ databases">
        <title>Genome assemblies of Stephania.</title>
        <authorList>
            <person name="Yang L."/>
        </authorList>
    </citation>
    <scope>NUCLEOTIDE SEQUENCE [LARGE SCALE GENOMIC DNA]</scope>
    <source>
        <strain evidence="9">JXDWG</strain>
        <tissue evidence="9">Leaf</tissue>
    </source>
</reference>
<evidence type="ECO:0000256" key="7">
    <source>
        <dbReference type="SAM" id="Coils"/>
    </source>
</evidence>
<dbReference type="EC" id="3.2.1.-" evidence="6"/>
<comment type="cofactor">
    <cofactor evidence="1">
        <name>Ca(2+)</name>
        <dbReference type="ChEBI" id="CHEBI:29108"/>
    </cofactor>
</comment>
<dbReference type="Pfam" id="PF01532">
    <property type="entry name" value="Glyco_hydro_47"/>
    <property type="match status" value="1"/>
</dbReference>
<evidence type="ECO:0000313" key="9">
    <source>
        <dbReference type="EMBL" id="KAK9125534.1"/>
    </source>
</evidence>
<feature type="region of interest" description="Disordered" evidence="8">
    <location>
        <begin position="1"/>
        <end position="31"/>
    </location>
</feature>
<feature type="compositionally biased region" description="Basic residues" evidence="8">
    <location>
        <begin position="10"/>
        <end position="22"/>
    </location>
</feature>
<comment type="similarity">
    <text evidence="3 6">Belongs to the glycosyl hydrolase 47 family.</text>
</comment>
<keyword evidence="6" id="KW-0326">Glycosidase</keyword>
<sequence>MEGLASMARGVRKKMAGKKERKKDREKDRGTRSKIEMVALLSTKAQCVKEKQGVGEWWLGWFWDQCSAVYWRGESDGGDGGEWPSLLAINMFLYIRSIRWVTFHASYHSASSSTRGSSTISSNEASREVSSPSKLGVLYQGPTHAEFFSTYFISVAQLNCLSFFFHQPQSKDGVNSFGGLGATLIDSLDTLFIMGLDEQFQKAKKWVATSLDFNKNYDASVFETTIRLHCKTLLELEEDLQGVEREFGVAESRYRRRMREEARGAREIREISTKP</sequence>
<gene>
    <name evidence="9" type="ORF">Scep_014380</name>
</gene>
<evidence type="ECO:0000256" key="3">
    <source>
        <dbReference type="ARBA" id="ARBA00007658"/>
    </source>
</evidence>
<keyword evidence="7" id="KW-0175">Coiled coil</keyword>
<dbReference type="InterPro" id="IPR001382">
    <property type="entry name" value="Glyco_hydro_47"/>
</dbReference>
<dbReference type="GO" id="GO:0005783">
    <property type="term" value="C:endoplasmic reticulum"/>
    <property type="evidence" value="ECO:0007669"/>
    <property type="project" value="TreeGrafter"/>
</dbReference>
<proteinExistence type="inferred from homology"/>
<dbReference type="InterPro" id="IPR012341">
    <property type="entry name" value="6hp_glycosidase-like_sf"/>
</dbReference>
<keyword evidence="10" id="KW-1185">Reference proteome</keyword>
<evidence type="ECO:0000256" key="5">
    <source>
        <dbReference type="ARBA" id="ARBA00023157"/>
    </source>
</evidence>
<evidence type="ECO:0000313" key="10">
    <source>
        <dbReference type="Proteomes" id="UP001419268"/>
    </source>
</evidence>
<name>A0AAP0J158_9MAGN</name>
<dbReference type="PRINTS" id="PR00747">
    <property type="entry name" value="GLYHDRLASE47"/>
</dbReference>
<dbReference type="AlphaFoldDB" id="A0AAP0J158"/>
<evidence type="ECO:0000256" key="2">
    <source>
        <dbReference type="ARBA" id="ARBA00004922"/>
    </source>
</evidence>
<dbReference type="EMBL" id="JBBNAG010000006">
    <property type="protein sequence ID" value="KAK9125534.1"/>
    <property type="molecule type" value="Genomic_DNA"/>
</dbReference>
<dbReference type="PANTHER" id="PTHR11742:SF6">
    <property type="entry name" value="MANNOSYL-OLIGOSACCHARIDE ALPHA-1,2-MANNOSIDASE IA-RELATED"/>
    <property type="match status" value="1"/>
</dbReference>
<comment type="pathway">
    <text evidence="2">Protein modification; protein glycosylation.</text>
</comment>
<dbReference type="InterPro" id="IPR036026">
    <property type="entry name" value="Seven-hairpin_glycosidases"/>
</dbReference>
<dbReference type="PANTHER" id="PTHR11742">
    <property type="entry name" value="MANNOSYL-OLIGOSACCHARIDE ALPHA-1,2-MANNOSIDASE-RELATED"/>
    <property type="match status" value="1"/>
</dbReference>
<dbReference type="InterPro" id="IPR050749">
    <property type="entry name" value="Glycosyl_Hydrolase_47"/>
</dbReference>
<keyword evidence="5" id="KW-1015">Disulfide bond</keyword>
<evidence type="ECO:0000256" key="6">
    <source>
        <dbReference type="RuleBase" id="RU361193"/>
    </source>
</evidence>
<evidence type="ECO:0000256" key="8">
    <source>
        <dbReference type="SAM" id="MobiDB-lite"/>
    </source>
</evidence>
<dbReference type="GO" id="GO:0005509">
    <property type="term" value="F:calcium ion binding"/>
    <property type="evidence" value="ECO:0007669"/>
    <property type="project" value="InterPro"/>
</dbReference>
<accession>A0AAP0J158</accession>
<dbReference type="Gene3D" id="1.50.10.10">
    <property type="match status" value="1"/>
</dbReference>
<organism evidence="9 10">
    <name type="scientific">Stephania cephalantha</name>
    <dbReference type="NCBI Taxonomy" id="152367"/>
    <lineage>
        <taxon>Eukaryota</taxon>
        <taxon>Viridiplantae</taxon>
        <taxon>Streptophyta</taxon>
        <taxon>Embryophyta</taxon>
        <taxon>Tracheophyta</taxon>
        <taxon>Spermatophyta</taxon>
        <taxon>Magnoliopsida</taxon>
        <taxon>Ranunculales</taxon>
        <taxon>Menispermaceae</taxon>
        <taxon>Menispermoideae</taxon>
        <taxon>Cissampelideae</taxon>
        <taxon>Stephania</taxon>
    </lineage>
</organism>
<dbReference type="Proteomes" id="UP001419268">
    <property type="component" value="Unassembled WGS sequence"/>
</dbReference>